<dbReference type="EMBL" id="FR872581">
    <property type="protein sequence ID" value="CCB87783.1"/>
    <property type="molecule type" value="Genomic_DNA"/>
</dbReference>
<evidence type="ECO:0000313" key="4">
    <source>
        <dbReference type="Proteomes" id="UP000000496"/>
    </source>
</evidence>
<dbReference type="PANTHER" id="PTHR34047:SF10">
    <property type="entry name" value="GROUP II INTRON-ASSOCIATED OPEN READING FRAME"/>
    <property type="match status" value="1"/>
</dbReference>
<gene>
    <name evidence="3" type="ordered locus">SNE_B24240</name>
</gene>
<keyword evidence="3" id="KW-0614">Plasmid</keyword>
<dbReference type="PROSITE" id="PS50878">
    <property type="entry name" value="RT_POL"/>
    <property type="match status" value="1"/>
</dbReference>
<protein>
    <submittedName>
        <fullName evidence="3">Putative reverse transcriptase</fullName>
        <ecNumber evidence="3">2.7.7.49</ecNumber>
    </submittedName>
</protein>
<dbReference type="Pfam" id="PF00078">
    <property type="entry name" value="RVT_1"/>
    <property type="match status" value="1"/>
</dbReference>
<proteinExistence type="inferred from homology"/>
<reference key="1">
    <citation type="journal article" date="2011" name="Mol. Biol. Evol.">
        <title>Unity in variety -- the pan-genome of the Chlamydiae.</title>
        <authorList>
            <person name="Collingro A."/>
            <person name="Tischler P."/>
            <person name="Weinmaier T."/>
            <person name="Penz T."/>
            <person name="Heinz E."/>
            <person name="Brunham R.C."/>
            <person name="Read T.D."/>
            <person name="Bavoil P.M."/>
            <person name="Sachse K."/>
            <person name="Kahane S."/>
            <person name="Friedman M.G."/>
            <person name="Rattei T."/>
            <person name="Myers G.S.A."/>
            <person name="Horn M."/>
        </authorList>
    </citation>
    <scope>NUCLEOTIDE SEQUENCE</scope>
    <source>
        <strain>Z</strain>
    </source>
</reference>
<dbReference type="InterPro" id="IPR013597">
    <property type="entry name" value="Mat_intron_G2"/>
</dbReference>
<reference evidence="3 4" key="2">
    <citation type="journal article" date="2011" name="Mol. Biol. Evol.">
        <title>Unity in variety--the pan-genome of the Chlamydiae.</title>
        <authorList>
            <person name="Collingro A."/>
            <person name="Tischler P."/>
            <person name="Weinmaier T."/>
            <person name="Penz T."/>
            <person name="Heinz E."/>
            <person name="Brunham R.C."/>
            <person name="Read T.D."/>
            <person name="Bavoil P.M."/>
            <person name="Sachse K."/>
            <person name="Kahane S."/>
            <person name="Friedman M.G."/>
            <person name="Rattei T."/>
            <person name="Myers G.S."/>
            <person name="Horn M."/>
        </authorList>
    </citation>
    <scope>NUCLEOTIDE SEQUENCE [LARGE SCALE GENOMIC DNA]</scope>
    <source>
        <strain evidence="4">ATCC VR-1471 / Z</strain>
        <plasmid evidence="3 4">pSn</plasmid>
    </source>
</reference>
<keyword evidence="3" id="KW-0808">Transferase</keyword>
<dbReference type="NCBIfam" id="TIGR04416">
    <property type="entry name" value="group_II_RT_mat"/>
    <property type="match status" value="1"/>
</dbReference>
<accession>F8L2T7</accession>
<organism evidence="3 4">
    <name type="scientific">Simkania negevensis (strain ATCC VR-1471 / DSM 27360 / Z)</name>
    <dbReference type="NCBI Taxonomy" id="331113"/>
    <lineage>
        <taxon>Bacteria</taxon>
        <taxon>Pseudomonadati</taxon>
        <taxon>Chlamydiota</taxon>
        <taxon>Chlamydiia</taxon>
        <taxon>Parachlamydiales</taxon>
        <taxon>Simkaniaceae</taxon>
        <taxon>Simkania</taxon>
    </lineage>
</organism>
<evidence type="ECO:0000259" key="2">
    <source>
        <dbReference type="PROSITE" id="PS50878"/>
    </source>
</evidence>
<dbReference type="InterPro" id="IPR025960">
    <property type="entry name" value="RVT_N"/>
</dbReference>
<keyword evidence="4" id="KW-1185">Reference proteome</keyword>
<keyword evidence="3" id="KW-0548">Nucleotidyltransferase</keyword>
<dbReference type="HOGENOM" id="CLU_013584_15_4_0"/>
<dbReference type="PANTHER" id="PTHR34047">
    <property type="entry name" value="NUCLEAR INTRON MATURASE 1, MITOCHONDRIAL-RELATED"/>
    <property type="match status" value="1"/>
</dbReference>
<geneLocation type="plasmid" evidence="3 4">
    <name>pSn</name>
</geneLocation>
<evidence type="ECO:0000256" key="1">
    <source>
        <dbReference type="ARBA" id="ARBA00034120"/>
    </source>
</evidence>
<dbReference type="Proteomes" id="UP000000496">
    <property type="component" value="Plasmid pSn"/>
</dbReference>
<dbReference type="InterPro" id="IPR030931">
    <property type="entry name" value="Group_II_RT_mat"/>
</dbReference>
<keyword evidence="3" id="KW-0695">RNA-directed DNA polymerase</keyword>
<dbReference type="AlphaFoldDB" id="F8L2T7"/>
<evidence type="ECO:0000313" key="3">
    <source>
        <dbReference type="EMBL" id="CCB87783.1"/>
    </source>
</evidence>
<dbReference type="KEGG" id="sng:SNE_B24240"/>
<feature type="domain" description="Reverse transcriptase" evidence="2">
    <location>
        <begin position="95"/>
        <end position="323"/>
    </location>
</feature>
<dbReference type="RefSeq" id="WP_013935017.1">
    <property type="nucleotide sequence ID" value="NC_015710.1"/>
</dbReference>
<dbReference type="GO" id="GO:0003964">
    <property type="term" value="F:RNA-directed DNA polymerase activity"/>
    <property type="evidence" value="ECO:0007669"/>
    <property type="project" value="UniProtKB-KW"/>
</dbReference>
<dbReference type="SUPFAM" id="SSF56672">
    <property type="entry name" value="DNA/RNA polymerases"/>
    <property type="match status" value="1"/>
</dbReference>
<comment type="similarity">
    <text evidence="1">Belongs to the bacterial reverse transcriptase family.</text>
</comment>
<dbReference type="EC" id="2.7.7.49" evidence="3"/>
<dbReference type="eggNOG" id="COG3344">
    <property type="taxonomic scope" value="Bacteria"/>
</dbReference>
<dbReference type="Pfam" id="PF13655">
    <property type="entry name" value="RVT_N"/>
    <property type="match status" value="1"/>
</dbReference>
<dbReference type="Pfam" id="PF08388">
    <property type="entry name" value="GIIM"/>
    <property type="match status" value="1"/>
</dbReference>
<name>F8L2T7_SIMNZ</name>
<dbReference type="InterPro" id="IPR051083">
    <property type="entry name" value="GrpII_Intron_Splice-Mob/Def"/>
</dbReference>
<dbReference type="InterPro" id="IPR000477">
    <property type="entry name" value="RT_dom"/>
</dbReference>
<dbReference type="CDD" id="cd01651">
    <property type="entry name" value="RT_G2_intron"/>
    <property type="match status" value="1"/>
</dbReference>
<sequence length="494" mass="57450">MTTLNQVVGAPLTRDINWKSIDWKKVESHVRKLQLRIAKAVKLGRLGKAKALQWLLTHSFYSKLLAVRRITQNKGKNTPGIDRIVWKTSKQKMQAVKDLKRRGYRSLPLRRIHIPKKNGKFRPLGIPSMVDRAQQALYLLALEPVAEIKADKNSYGFRPKRSCHDALEQCFRILARKTSPKWVLEGDIKSCFDKICHQWLENNVMMDRRILRQWLKAGYIEKKLFHQTESGTPQGGIISPVFSNLALDGLEQVIKANAKKGDKINYVRYADDWICTANSKEILEQKVLPAVTQFLKKRGLELSLEKTKITHIDEGFDFLGFNLRKYKEKLLIKPAKKETLGFLANIRETIRSRKADKAGNLIYTLNPKIQGWANYYQHSVASRVFNYVDNCIFEALWKWARRRHPMKPGKWIKGKYFAKVGLRNWCFHAKAGKEKKLILLKKASDTRIYRHVKTKAAATPYDPIYKEYFLQRNIKQQMKRNIYSRAKPFSLKGA</sequence>
<dbReference type="InterPro" id="IPR043502">
    <property type="entry name" value="DNA/RNA_pol_sf"/>
</dbReference>